<proteinExistence type="predicted"/>
<dbReference type="EMBL" id="UYSU01033153">
    <property type="protein sequence ID" value="VDL91579.1"/>
    <property type="molecule type" value="Genomic_DNA"/>
</dbReference>
<organism evidence="3">
    <name type="scientific">Schistocephalus solidus</name>
    <name type="common">Tapeworm</name>
    <dbReference type="NCBI Taxonomy" id="70667"/>
    <lineage>
        <taxon>Eukaryota</taxon>
        <taxon>Metazoa</taxon>
        <taxon>Spiralia</taxon>
        <taxon>Lophotrochozoa</taxon>
        <taxon>Platyhelminthes</taxon>
        <taxon>Cestoda</taxon>
        <taxon>Eucestoda</taxon>
        <taxon>Diphyllobothriidea</taxon>
        <taxon>Diphyllobothriidae</taxon>
        <taxon>Schistocephalus</taxon>
    </lineage>
</organism>
<reference evidence="3" key="1">
    <citation type="submission" date="2016-06" db="UniProtKB">
        <authorList>
            <consortium name="WormBaseParasite"/>
        </authorList>
    </citation>
    <scope>IDENTIFICATION</scope>
</reference>
<accession>A0A183SLU6</accession>
<dbReference type="Proteomes" id="UP000275846">
    <property type="component" value="Unassembled WGS sequence"/>
</dbReference>
<dbReference type="AlphaFoldDB" id="A0A183SLU6"/>
<dbReference type="OrthoDB" id="6274432at2759"/>
<gene>
    <name evidence="1" type="ORF">SSLN_LOCUS5194</name>
</gene>
<keyword evidence="2" id="KW-1185">Reference proteome</keyword>
<dbReference type="WBParaSite" id="SSLN_0000535701-mRNA-1">
    <property type="protein sequence ID" value="SSLN_0000535701-mRNA-1"/>
    <property type="gene ID" value="SSLN_0000535701"/>
</dbReference>
<sequence length="107" mass="11988">MSQSEFYLGDDETAIRVDNLGPVDCDHRFNWDATDVVAMANTKQAREFLKAWHSNTNSINCHVDLDAHYEVYVHVSLTRVDLIPTVALSMSDQVEIHGRGIPATTEA</sequence>
<reference evidence="1 2" key="2">
    <citation type="submission" date="2018-11" db="EMBL/GenBank/DDBJ databases">
        <authorList>
            <consortium name="Pathogen Informatics"/>
        </authorList>
    </citation>
    <scope>NUCLEOTIDE SEQUENCE [LARGE SCALE GENOMIC DNA]</scope>
    <source>
        <strain evidence="1 2">NST_G2</strain>
    </source>
</reference>
<evidence type="ECO:0000313" key="1">
    <source>
        <dbReference type="EMBL" id="VDL91579.1"/>
    </source>
</evidence>
<name>A0A183SLU6_SCHSO</name>
<protein>
    <submittedName>
        <fullName evidence="3">FBA_2 domain-containing protein</fullName>
    </submittedName>
</protein>
<evidence type="ECO:0000313" key="2">
    <source>
        <dbReference type="Proteomes" id="UP000275846"/>
    </source>
</evidence>
<evidence type="ECO:0000313" key="3">
    <source>
        <dbReference type="WBParaSite" id="SSLN_0000535701-mRNA-1"/>
    </source>
</evidence>